<comment type="caution">
    <text evidence="4">The sequence shown here is derived from an EMBL/GenBank/DDBJ whole genome shotgun (WGS) entry which is preliminary data.</text>
</comment>
<dbReference type="AlphaFoldDB" id="A0A2T4IF67"/>
<dbReference type="CDD" id="cd00077">
    <property type="entry name" value="HDc"/>
    <property type="match status" value="1"/>
</dbReference>
<evidence type="ECO:0000259" key="3">
    <source>
        <dbReference type="PROSITE" id="PS51832"/>
    </source>
</evidence>
<accession>A0A2T4IF67</accession>
<dbReference type="EMBL" id="PZKC01000006">
    <property type="protein sequence ID" value="PTD96408.1"/>
    <property type="molecule type" value="Genomic_DNA"/>
</dbReference>
<name>A0A2T4IF67_9RHOO</name>
<reference evidence="4 5" key="2">
    <citation type="submission" date="2018-04" db="EMBL/GenBank/DDBJ databases">
        <title>Thauera lacus sp. nov., isolated from an saline lake in Inner Mongolia, China.</title>
        <authorList>
            <person name="Liang Q.-Y."/>
        </authorList>
    </citation>
    <scope>NUCLEOTIDE SEQUENCE [LARGE SCALE GENOMIC DNA]</scope>
    <source>
        <strain evidence="4 5">D20</strain>
    </source>
</reference>
<keyword evidence="4" id="KW-0378">Hydrolase</keyword>
<dbReference type="GO" id="GO:0008081">
    <property type="term" value="F:phosphoric diester hydrolase activity"/>
    <property type="evidence" value="ECO:0007669"/>
    <property type="project" value="UniProtKB-ARBA"/>
</dbReference>
<gene>
    <name evidence="4" type="ORF">C8261_08815</name>
</gene>
<dbReference type="Proteomes" id="UP000241193">
    <property type="component" value="Unassembled WGS sequence"/>
</dbReference>
<evidence type="ECO:0000256" key="1">
    <source>
        <dbReference type="SAM" id="Coils"/>
    </source>
</evidence>
<proteinExistence type="predicted"/>
<dbReference type="SUPFAM" id="SSF109604">
    <property type="entry name" value="HD-domain/PDEase-like"/>
    <property type="match status" value="1"/>
</dbReference>
<dbReference type="OrthoDB" id="9764808at2"/>
<dbReference type="InterPro" id="IPR052020">
    <property type="entry name" value="Cyclic_di-GMP/3'3'-cGAMP_PDE"/>
</dbReference>
<dbReference type="PROSITE" id="PS51832">
    <property type="entry name" value="HD_GYP"/>
    <property type="match status" value="1"/>
</dbReference>
<evidence type="ECO:0000313" key="4">
    <source>
        <dbReference type="EMBL" id="PTD96408.1"/>
    </source>
</evidence>
<feature type="coiled-coil region" evidence="1">
    <location>
        <begin position="88"/>
        <end position="115"/>
    </location>
</feature>
<dbReference type="InterPro" id="IPR037522">
    <property type="entry name" value="HD_GYP_dom"/>
</dbReference>
<feature type="domain" description="HD-GYP" evidence="3">
    <location>
        <begin position="146"/>
        <end position="341"/>
    </location>
</feature>
<organism evidence="4 5">
    <name type="scientific">Pseudothauera lacus</name>
    <dbReference type="NCBI Taxonomy" id="2136175"/>
    <lineage>
        <taxon>Bacteria</taxon>
        <taxon>Pseudomonadati</taxon>
        <taxon>Pseudomonadota</taxon>
        <taxon>Betaproteobacteria</taxon>
        <taxon>Rhodocyclales</taxon>
        <taxon>Zoogloeaceae</taxon>
        <taxon>Pseudothauera</taxon>
    </lineage>
</organism>
<dbReference type="PANTHER" id="PTHR45228">
    <property type="entry name" value="CYCLIC DI-GMP PHOSPHODIESTERASE TM_0186-RELATED"/>
    <property type="match status" value="1"/>
</dbReference>
<dbReference type="InterPro" id="IPR003607">
    <property type="entry name" value="HD/PDEase_dom"/>
</dbReference>
<feature type="region of interest" description="Disordered" evidence="2">
    <location>
        <begin position="56"/>
        <end position="75"/>
    </location>
</feature>
<dbReference type="Gene3D" id="1.10.3210.10">
    <property type="entry name" value="Hypothetical protein af1432"/>
    <property type="match status" value="1"/>
</dbReference>
<evidence type="ECO:0000256" key="2">
    <source>
        <dbReference type="SAM" id="MobiDB-lite"/>
    </source>
</evidence>
<dbReference type="Pfam" id="PF13487">
    <property type="entry name" value="HD_5"/>
    <property type="match status" value="1"/>
</dbReference>
<dbReference type="SMART" id="SM00471">
    <property type="entry name" value="HDc"/>
    <property type="match status" value="1"/>
</dbReference>
<protein>
    <submittedName>
        <fullName evidence="4">Phosphohydrolase</fullName>
    </submittedName>
</protein>
<dbReference type="Pfam" id="PF11871">
    <property type="entry name" value="DUF3391"/>
    <property type="match status" value="1"/>
</dbReference>
<keyword evidence="5" id="KW-1185">Reference proteome</keyword>
<dbReference type="InterPro" id="IPR021812">
    <property type="entry name" value="DUF3391"/>
</dbReference>
<reference evidence="4 5" key="1">
    <citation type="submission" date="2018-03" db="EMBL/GenBank/DDBJ databases">
        <authorList>
            <person name="Keele B.F."/>
        </authorList>
    </citation>
    <scope>NUCLEOTIDE SEQUENCE [LARGE SCALE GENOMIC DNA]</scope>
    <source>
        <strain evidence="4 5">D20</strain>
    </source>
</reference>
<sequence length="417" mass="46259">MDKLAVDRLQPGIFISLTAVGWVRHPFMLNEFRLSSQRQIDALREMGLRDVAWDPARSTATPLPERAAEDSADDEEIDFGGSALAGMLDDKRHRLAQLRQQRERLARRERQYEQDAVVASEILKGFPGRASDAHAKSRQLSGQVVDSLIGQENVLIHLVNQKSREAGPTFHALNVMMLALLLGRALGLPEDEMRHLGAGALLHDVGKAEIPPRILRAATRTPPEEEFYRAHIGYGIKAVAGARAMQIAERNIIACHHERWDGSGFPNKLAGEKIPRLARIVAIANRYDNLCNPFDLKLAMTPAEAVRHLFKSEGAHFDPALLQAFVKTLGVYPPGSFVLLSNGAVGLVVETRHEALLQPLVMLYDRDIPRNEAMLLDLRDVDLKIESAANPAKLPAEVVEYLAPRGRLDYYVEGAAR</sequence>
<dbReference type="RefSeq" id="WP_107493316.1">
    <property type="nucleotide sequence ID" value="NZ_PZKC01000006.1"/>
</dbReference>
<dbReference type="PANTHER" id="PTHR45228:SF4">
    <property type="entry name" value="LIPOPROTEIN"/>
    <property type="match status" value="1"/>
</dbReference>
<keyword evidence="1" id="KW-0175">Coiled coil</keyword>
<evidence type="ECO:0000313" key="5">
    <source>
        <dbReference type="Proteomes" id="UP000241193"/>
    </source>
</evidence>